<name>A0ABW2Q6J9_9MICO</name>
<keyword evidence="1" id="KW-0004">4Fe-4S</keyword>
<dbReference type="PANTHER" id="PTHR43498">
    <property type="entry name" value="FERREDOXIN:COB-COM HETERODISULFIDE REDUCTASE SUBUNIT A"/>
    <property type="match status" value="1"/>
</dbReference>
<evidence type="ECO:0000256" key="1">
    <source>
        <dbReference type="ARBA" id="ARBA00022485"/>
    </source>
</evidence>
<keyword evidence="5" id="KW-0411">Iron-sulfur</keyword>
<dbReference type="Proteomes" id="UP001596455">
    <property type="component" value="Unassembled WGS sequence"/>
</dbReference>
<keyword evidence="2" id="KW-0479">Metal-binding</keyword>
<reference evidence="7" key="1">
    <citation type="journal article" date="2019" name="Int. J. Syst. Evol. Microbiol.">
        <title>The Global Catalogue of Microorganisms (GCM) 10K type strain sequencing project: providing services to taxonomists for standard genome sequencing and annotation.</title>
        <authorList>
            <consortium name="The Broad Institute Genomics Platform"/>
            <consortium name="The Broad Institute Genome Sequencing Center for Infectious Disease"/>
            <person name="Wu L."/>
            <person name="Ma J."/>
        </authorList>
    </citation>
    <scope>NUCLEOTIDE SEQUENCE [LARGE SCALE GENOMIC DNA]</scope>
    <source>
        <strain evidence="7">JCM 1490</strain>
    </source>
</reference>
<comment type="caution">
    <text evidence="6">The sequence shown here is derived from an EMBL/GenBank/DDBJ whole genome shotgun (WGS) entry which is preliminary data.</text>
</comment>
<dbReference type="SUPFAM" id="SSF51905">
    <property type="entry name" value="FAD/NAD(P)-binding domain"/>
    <property type="match status" value="1"/>
</dbReference>
<proteinExistence type="predicted"/>
<evidence type="ECO:0000256" key="3">
    <source>
        <dbReference type="ARBA" id="ARBA00023002"/>
    </source>
</evidence>
<accession>A0ABW2Q6J9</accession>
<dbReference type="RefSeq" id="WP_382392463.1">
    <property type="nucleotide sequence ID" value="NZ_JBHTCQ010000001.1"/>
</dbReference>
<sequence length="471" mass="50627">MSPGPTVQEPARRIPVIGEYDVVVVGGGPAGLMAATAASRAGRSTLLIERYGFLGGAGTMGGLSTFCGLHARVHGEDTRVIHGYADELLDRLEAMDGLNAPHLTVADRIQAQAFDISAYKIAADELVLSGGGELLFHAMAVGLIMREEAHTAALTADRVIDAVVVESKSGRAAIRGRVFVDGSGDADLAHWAGAPTETSEKLLYPSLMFRINGVDPERAGPAWRTVVEKMEEAEAAGTHRFPRKKPIVRPQRHPIEWRSNLTQLSNEDGSPVDGTDVHQLTHGEIQGRRQAWETFAFLRQVTPGFEDAYIVDLAPQIGIRETRRVVGPYQLSEDDILDCVDFPDAIGVNGWPVEAHVAGDVDFRFPRAADSRGFNQLPFRMILPSGVRNLFAVGRAASMTQWGQSSARVSGPCFVMGQAAGTAADLALSADCAVGEIDVAELQRRLLRDGAYLGTELAPDKESVTTAAEER</sequence>
<evidence type="ECO:0000256" key="4">
    <source>
        <dbReference type="ARBA" id="ARBA00023004"/>
    </source>
</evidence>
<evidence type="ECO:0000313" key="6">
    <source>
        <dbReference type="EMBL" id="MFC7404761.1"/>
    </source>
</evidence>
<dbReference type="Pfam" id="PF12831">
    <property type="entry name" value="FAD_oxidored"/>
    <property type="match status" value="1"/>
</dbReference>
<evidence type="ECO:0000313" key="7">
    <source>
        <dbReference type="Proteomes" id="UP001596455"/>
    </source>
</evidence>
<keyword evidence="7" id="KW-1185">Reference proteome</keyword>
<keyword evidence="3 6" id="KW-0560">Oxidoreductase</keyword>
<dbReference type="InterPro" id="IPR039650">
    <property type="entry name" value="HdrA-like"/>
</dbReference>
<dbReference type="InterPro" id="IPR036188">
    <property type="entry name" value="FAD/NAD-bd_sf"/>
</dbReference>
<evidence type="ECO:0000256" key="2">
    <source>
        <dbReference type="ARBA" id="ARBA00022723"/>
    </source>
</evidence>
<evidence type="ECO:0000256" key="5">
    <source>
        <dbReference type="ARBA" id="ARBA00023014"/>
    </source>
</evidence>
<dbReference type="EC" id="1.-.-.-" evidence="6"/>
<dbReference type="PANTHER" id="PTHR43498:SF1">
    <property type="entry name" value="COB--COM HETERODISULFIDE REDUCTASE IRON-SULFUR SUBUNIT A"/>
    <property type="match status" value="1"/>
</dbReference>
<keyword evidence="4" id="KW-0408">Iron</keyword>
<dbReference type="EMBL" id="JBHTCQ010000001">
    <property type="protein sequence ID" value="MFC7404761.1"/>
    <property type="molecule type" value="Genomic_DNA"/>
</dbReference>
<protein>
    <submittedName>
        <fullName evidence="6">FAD-dependent oxidoreductase</fullName>
        <ecNumber evidence="6">1.-.-.-</ecNumber>
    </submittedName>
</protein>
<dbReference type="GO" id="GO:0016491">
    <property type="term" value="F:oxidoreductase activity"/>
    <property type="evidence" value="ECO:0007669"/>
    <property type="project" value="UniProtKB-KW"/>
</dbReference>
<gene>
    <name evidence="6" type="ORF">ACFQQL_06530</name>
</gene>
<dbReference type="Gene3D" id="3.50.50.60">
    <property type="entry name" value="FAD/NAD(P)-binding domain"/>
    <property type="match status" value="1"/>
</dbReference>
<organism evidence="6 7">
    <name type="scientific">Georgenia alba</name>
    <dbReference type="NCBI Taxonomy" id="2233858"/>
    <lineage>
        <taxon>Bacteria</taxon>
        <taxon>Bacillati</taxon>
        <taxon>Actinomycetota</taxon>
        <taxon>Actinomycetes</taxon>
        <taxon>Micrococcales</taxon>
        <taxon>Bogoriellaceae</taxon>
        <taxon>Georgenia</taxon>
    </lineage>
</organism>